<dbReference type="PROSITE" id="PS50157">
    <property type="entry name" value="ZINC_FINGER_C2H2_2"/>
    <property type="match status" value="1"/>
</dbReference>
<keyword evidence="3 5" id="KW-0863">Zinc-finger</keyword>
<feature type="signal peptide" evidence="6">
    <location>
        <begin position="1"/>
        <end position="27"/>
    </location>
</feature>
<evidence type="ECO:0000259" key="7">
    <source>
        <dbReference type="PROSITE" id="PS50157"/>
    </source>
</evidence>
<feature type="domain" description="C2H2-type" evidence="7">
    <location>
        <begin position="518"/>
        <end position="545"/>
    </location>
</feature>
<keyword evidence="4" id="KW-0862">Zinc</keyword>
<evidence type="ECO:0000313" key="8">
    <source>
        <dbReference type="EMBL" id="CAL8069527.1"/>
    </source>
</evidence>
<dbReference type="PANTHER" id="PTHR24379">
    <property type="entry name" value="KRAB AND ZINC FINGER DOMAIN-CONTAINING"/>
    <property type="match status" value="1"/>
</dbReference>
<keyword evidence="2" id="KW-0677">Repeat</keyword>
<comment type="caution">
    <text evidence="8">The sequence shown here is derived from an EMBL/GenBank/DDBJ whole genome shotgun (WGS) entry which is preliminary data.</text>
</comment>
<dbReference type="Gene3D" id="3.30.160.60">
    <property type="entry name" value="Classic Zinc Finger"/>
    <property type="match status" value="1"/>
</dbReference>
<evidence type="ECO:0000256" key="5">
    <source>
        <dbReference type="PROSITE-ProRule" id="PRU00042"/>
    </source>
</evidence>
<dbReference type="PROSITE" id="PS00028">
    <property type="entry name" value="ZINC_FINGER_C2H2_1"/>
    <property type="match status" value="1"/>
</dbReference>
<evidence type="ECO:0000256" key="1">
    <source>
        <dbReference type="ARBA" id="ARBA00022723"/>
    </source>
</evidence>
<evidence type="ECO:0000256" key="2">
    <source>
        <dbReference type="ARBA" id="ARBA00022737"/>
    </source>
</evidence>
<dbReference type="EMBL" id="CAXLJM020000004">
    <property type="protein sequence ID" value="CAL8069527.1"/>
    <property type="molecule type" value="Genomic_DNA"/>
</dbReference>
<dbReference type="SMART" id="SM00355">
    <property type="entry name" value="ZnF_C2H2"/>
    <property type="match status" value="8"/>
</dbReference>
<keyword evidence="1" id="KW-0479">Metal-binding</keyword>
<organism evidence="8 9">
    <name type="scientific">Orchesella dallaii</name>
    <dbReference type="NCBI Taxonomy" id="48710"/>
    <lineage>
        <taxon>Eukaryota</taxon>
        <taxon>Metazoa</taxon>
        <taxon>Ecdysozoa</taxon>
        <taxon>Arthropoda</taxon>
        <taxon>Hexapoda</taxon>
        <taxon>Collembola</taxon>
        <taxon>Entomobryomorpha</taxon>
        <taxon>Entomobryoidea</taxon>
        <taxon>Orchesellidae</taxon>
        <taxon>Orchesellinae</taxon>
        <taxon>Orchesella</taxon>
    </lineage>
</organism>
<sequence>MNLSSSSSKSTLFGSICLLCLRTKTCTSVKSDPEQHCRSQVACVKYIVLISKYLKLDSRLTKISNKSLHKLANDVVEVDSSDQVDFSEAVNKFVLCDGCLPKAELFCTAFKEFEVWKLKLENSVAETVALIQKSAPEEESKLGGSRRIVKRVAKPTSCSKEATSKENTKEEVNTTAPEDILLSFRTKLKETGSTLKNVSIPKVCLKRNETAEILAQRKLLKMNVDVNITRKDGIIGISKAQGVQWIGGINYAGGGSESQFGLNNLRPSAATFDDDVIVLNEESNIGRGTQNSQTTTQVCGVNGCDKTLARNVAGSATMLNHLHYHDNLNCNVCNKSKLSPMDLAIHELTHSTNDQPFGYKCARCSNFSSVRSEYQEHFINCHYNSSIEVLKCPTCKKGYTYTNINQYHLHSKNCHPEKFADKTNCHECDICHVYFKKQEILWKHVTHDHRINNHAGAFRCNYCAQSFFCNSFLEMHTKFSCERPNKYLCPDTSCIVTCNSEYALKSHVALHGPNLQLPTCPICQRKILHRDGLTDHMMTHNGEQVKIVFPNGRKEGQPVIIPIDKTISGVPVIPPTSQEPTPPQPDEVSDEIQILSSSLEMPSTSAEPMFSPVITAVTGNPIMYTENVLVSSSQIHCPPAPTITTTIKPEDISKFLLEESEDSEQLMDFGGCGDNPDEASIEDPFAWLLPDGDGDHCLF</sequence>
<evidence type="ECO:0000256" key="6">
    <source>
        <dbReference type="SAM" id="SignalP"/>
    </source>
</evidence>
<name>A0ABP1PJR8_9HEXA</name>
<keyword evidence="6" id="KW-0732">Signal</keyword>
<feature type="chain" id="PRO_5047475707" description="C2H2-type domain-containing protein" evidence="6">
    <location>
        <begin position="28"/>
        <end position="699"/>
    </location>
</feature>
<dbReference type="Proteomes" id="UP001642540">
    <property type="component" value="Unassembled WGS sequence"/>
</dbReference>
<evidence type="ECO:0000256" key="4">
    <source>
        <dbReference type="ARBA" id="ARBA00022833"/>
    </source>
</evidence>
<accession>A0ABP1PJR8</accession>
<dbReference type="PANTHER" id="PTHR24379:SF121">
    <property type="entry name" value="C2H2-TYPE DOMAIN-CONTAINING PROTEIN"/>
    <property type="match status" value="1"/>
</dbReference>
<proteinExistence type="predicted"/>
<reference evidence="8 9" key="1">
    <citation type="submission" date="2024-08" db="EMBL/GenBank/DDBJ databases">
        <authorList>
            <person name="Cucini C."/>
            <person name="Frati F."/>
        </authorList>
    </citation>
    <scope>NUCLEOTIDE SEQUENCE [LARGE SCALE GENOMIC DNA]</scope>
</reference>
<evidence type="ECO:0000256" key="3">
    <source>
        <dbReference type="ARBA" id="ARBA00022771"/>
    </source>
</evidence>
<gene>
    <name evidence="8" type="ORF">ODALV1_LOCUS816</name>
</gene>
<dbReference type="InterPro" id="IPR013087">
    <property type="entry name" value="Znf_C2H2_type"/>
</dbReference>
<keyword evidence="9" id="KW-1185">Reference proteome</keyword>
<protein>
    <recommendedName>
        <fullName evidence="7">C2H2-type domain-containing protein</fullName>
    </recommendedName>
</protein>
<evidence type="ECO:0000313" key="9">
    <source>
        <dbReference type="Proteomes" id="UP001642540"/>
    </source>
</evidence>